<evidence type="ECO:0000313" key="1">
    <source>
        <dbReference type="EMBL" id="KKL26087.1"/>
    </source>
</evidence>
<accession>A0A0F9CI11</accession>
<name>A0A0F9CI11_9ZZZZ</name>
<protein>
    <submittedName>
        <fullName evidence="1">Uncharacterized protein</fullName>
    </submittedName>
</protein>
<sequence>MYGDTLIRVILLIVALLLVACEECNSIQTVTVEIMDDESKTEYILELQEKGIPYKLLNDGVSILVYDETIYSLGEKVELE</sequence>
<proteinExistence type="predicted"/>
<comment type="caution">
    <text evidence="1">The sequence shown here is derived from an EMBL/GenBank/DDBJ whole genome shotgun (WGS) entry which is preliminary data.</text>
</comment>
<organism evidence="1">
    <name type="scientific">marine sediment metagenome</name>
    <dbReference type="NCBI Taxonomy" id="412755"/>
    <lineage>
        <taxon>unclassified sequences</taxon>
        <taxon>metagenomes</taxon>
        <taxon>ecological metagenomes</taxon>
    </lineage>
</organism>
<gene>
    <name evidence="1" type="ORF">LCGC14_2398790</name>
</gene>
<dbReference type="AlphaFoldDB" id="A0A0F9CI11"/>
<reference evidence="1" key="1">
    <citation type="journal article" date="2015" name="Nature">
        <title>Complex archaea that bridge the gap between prokaryotes and eukaryotes.</title>
        <authorList>
            <person name="Spang A."/>
            <person name="Saw J.H."/>
            <person name="Jorgensen S.L."/>
            <person name="Zaremba-Niedzwiedzka K."/>
            <person name="Martijn J."/>
            <person name="Lind A.E."/>
            <person name="van Eijk R."/>
            <person name="Schleper C."/>
            <person name="Guy L."/>
            <person name="Ettema T.J."/>
        </authorList>
    </citation>
    <scope>NUCLEOTIDE SEQUENCE</scope>
</reference>
<dbReference type="EMBL" id="LAZR01035966">
    <property type="protein sequence ID" value="KKL26087.1"/>
    <property type="molecule type" value="Genomic_DNA"/>
</dbReference>